<feature type="transmembrane region" description="Helical" evidence="7">
    <location>
        <begin position="6"/>
        <end position="31"/>
    </location>
</feature>
<dbReference type="NCBIfam" id="TIGR03500">
    <property type="entry name" value="FliO_TIGR"/>
    <property type="match status" value="1"/>
</dbReference>
<dbReference type="RefSeq" id="WP_011417242.1">
    <property type="nucleotide sequence ID" value="NC_007759.1"/>
</dbReference>
<sequence length="130" mass="14593">METVSFFPSLLKMLFALAIVLGMMIGAMYFIKRILHSTTPEIDRGALIRIVASRYLGPKNSIMVVDVAGQIIVIGLSNQQMTVLKTISDKEALERMRKLPVESEMPSAAFAEQFSRYKEKIMSAMDSKMK</sequence>
<keyword evidence="2 7" id="KW-0812">Transmembrane</keyword>
<dbReference type="STRING" id="56780.SYN_03207"/>
<dbReference type="eggNOG" id="COG3190">
    <property type="taxonomic scope" value="Bacteria"/>
</dbReference>
<organism evidence="8 9">
    <name type="scientific">Syntrophus aciditrophicus (strain SB)</name>
    <dbReference type="NCBI Taxonomy" id="56780"/>
    <lineage>
        <taxon>Bacteria</taxon>
        <taxon>Pseudomonadati</taxon>
        <taxon>Thermodesulfobacteriota</taxon>
        <taxon>Syntrophia</taxon>
        <taxon>Syntrophales</taxon>
        <taxon>Syntrophaceae</taxon>
        <taxon>Syntrophus</taxon>
    </lineage>
</organism>
<dbReference type="InterPro" id="IPR022781">
    <property type="entry name" value="Flagellar_biosynth_FliO"/>
</dbReference>
<protein>
    <recommendedName>
        <fullName evidence="7">Flagellar protein</fullName>
    </recommendedName>
</protein>
<dbReference type="Pfam" id="PF04347">
    <property type="entry name" value="FliO"/>
    <property type="match status" value="1"/>
</dbReference>
<evidence type="ECO:0000256" key="3">
    <source>
        <dbReference type="ARBA" id="ARBA00022989"/>
    </source>
</evidence>
<evidence type="ECO:0000256" key="5">
    <source>
        <dbReference type="ARBA" id="ARBA00023143"/>
    </source>
</evidence>
<dbReference type="InterPro" id="IPR052205">
    <property type="entry name" value="FliO/MopB"/>
</dbReference>
<evidence type="ECO:0000256" key="4">
    <source>
        <dbReference type="ARBA" id="ARBA00023136"/>
    </source>
</evidence>
<keyword evidence="4 7" id="KW-0472">Membrane</keyword>
<dbReference type="EMBL" id="CP000252">
    <property type="protein sequence ID" value="ABC77213.1"/>
    <property type="molecule type" value="Genomic_DNA"/>
</dbReference>
<evidence type="ECO:0000256" key="6">
    <source>
        <dbReference type="ARBA" id="ARBA00037937"/>
    </source>
</evidence>
<evidence type="ECO:0000256" key="1">
    <source>
        <dbReference type="ARBA" id="ARBA00022475"/>
    </source>
</evidence>
<evidence type="ECO:0000256" key="2">
    <source>
        <dbReference type="ARBA" id="ARBA00022692"/>
    </source>
</evidence>
<proteinExistence type="inferred from homology"/>
<keyword evidence="9" id="KW-1185">Reference proteome</keyword>
<gene>
    <name evidence="8" type="ORF">SYN_03207</name>
</gene>
<comment type="subcellular location">
    <subcellularLocation>
        <location evidence="7">Cell membrane</location>
    </subcellularLocation>
    <subcellularLocation>
        <location evidence="7">Bacterial flagellum basal body</location>
    </subcellularLocation>
</comment>
<dbReference type="PANTHER" id="PTHR38766:SF1">
    <property type="entry name" value="FLAGELLAR PROTEIN FLIO"/>
    <property type="match status" value="1"/>
</dbReference>
<keyword evidence="8" id="KW-0282">Flagellum</keyword>
<reference evidence="8 9" key="1">
    <citation type="journal article" date="2007" name="Proc. Natl. Acad. Sci. U.S.A.">
        <title>The genome of Syntrophus aciditrophicus: life at the thermodynamic limit of microbial growth.</title>
        <authorList>
            <person name="McInerney M.J."/>
            <person name="Rohlin L."/>
            <person name="Mouttaki H."/>
            <person name="Kim U."/>
            <person name="Krupp R.S."/>
            <person name="Rios-Hernandez L."/>
            <person name="Sieber J."/>
            <person name="Struchtemeyer C.G."/>
            <person name="Bhattacharyya A."/>
            <person name="Campbell J.W."/>
            <person name="Gunsalus R.P."/>
        </authorList>
    </citation>
    <scope>NUCLEOTIDE SEQUENCE [LARGE SCALE GENOMIC DNA]</scope>
    <source>
        <strain evidence="8 9">SB</strain>
    </source>
</reference>
<dbReference type="GO" id="GO:0005886">
    <property type="term" value="C:plasma membrane"/>
    <property type="evidence" value="ECO:0007669"/>
    <property type="project" value="UniProtKB-SubCell"/>
</dbReference>
<dbReference type="PANTHER" id="PTHR38766">
    <property type="entry name" value="FLAGELLAR PROTEIN FLIO"/>
    <property type="match status" value="1"/>
</dbReference>
<keyword evidence="8" id="KW-0966">Cell projection</keyword>
<comment type="similarity">
    <text evidence="6 7">Belongs to the FliO/MopB family.</text>
</comment>
<evidence type="ECO:0000313" key="8">
    <source>
        <dbReference type="EMBL" id="ABC77213.1"/>
    </source>
</evidence>
<keyword evidence="1 7" id="KW-1003">Cell membrane</keyword>
<dbReference type="HOGENOM" id="CLU_1937073_0_0_7"/>
<accession>Q2LT01</accession>
<keyword evidence="3 7" id="KW-1133">Transmembrane helix</keyword>
<dbReference type="OrthoDB" id="5396865at2"/>
<keyword evidence="8" id="KW-0969">Cilium</keyword>
<evidence type="ECO:0000256" key="7">
    <source>
        <dbReference type="RuleBase" id="RU362064"/>
    </source>
</evidence>
<dbReference type="AlphaFoldDB" id="Q2LT01"/>
<dbReference type="GO" id="GO:0009425">
    <property type="term" value="C:bacterial-type flagellum basal body"/>
    <property type="evidence" value="ECO:0007669"/>
    <property type="project" value="UniProtKB-SubCell"/>
</dbReference>
<dbReference type="InParanoid" id="Q2LT01"/>
<dbReference type="GO" id="GO:0044781">
    <property type="term" value="P:bacterial-type flagellum organization"/>
    <property type="evidence" value="ECO:0007669"/>
    <property type="project" value="UniProtKB-UniRule"/>
</dbReference>
<evidence type="ECO:0000313" key="9">
    <source>
        <dbReference type="Proteomes" id="UP000001933"/>
    </source>
</evidence>
<dbReference type="Proteomes" id="UP000001933">
    <property type="component" value="Chromosome"/>
</dbReference>
<keyword evidence="5 7" id="KW-0975">Bacterial flagellum</keyword>
<dbReference type="KEGG" id="sat:SYN_03207"/>
<name>Q2LT01_SYNAS</name>